<dbReference type="RefSeq" id="XP_012897927.1">
    <property type="nucleotide sequence ID" value="XM_013042473.1"/>
</dbReference>
<evidence type="ECO:0000313" key="1">
    <source>
        <dbReference type="EMBL" id="CBK23879.2"/>
    </source>
</evidence>
<dbReference type="GeneID" id="24920767"/>
<sequence length="167" mass="18927">MTRQLFVACGNKILEFDVRNTSGVVSVMESESDSVSTVINDMCIDPEGYILGSCNSAGNIDIYNVYTRETKRIMNLDRTVSTLSFYRQGKNVSLFATGDLTTVYNYSMTGELLHQSTLPVLPDIEASDIETPVVKDICMNYDGRRDRSVRCRFHAVRWLPRWISPLH</sequence>
<keyword evidence="2" id="KW-1185">Reference proteome</keyword>
<dbReference type="InterPro" id="IPR015943">
    <property type="entry name" value="WD40/YVTN_repeat-like_dom_sf"/>
</dbReference>
<name>D8M740_BLAHO</name>
<dbReference type="InParanoid" id="D8M740"/>
<dbReference type="Gene3D" id="2.130.10.10">
    <property type="entry name" value="YVTN repeat-like/Quinoprotein amine dehydrogenase"/>
    <property type="match status" value="1"/>
</dbReference>
<dbReference type="SUPFAM" id="SSF101898">
    <property type="entry name" value="NHL repeat"/>
    <property type="match status" value="1"/>
</dbReference>
<reference evidence="1" key="1">
    <citation type="submission" date="2010-02" db="EMBL/GenBank/DDBJ databases">
        <title>Sequencing and annotation of the Blastocystis hominis genome.</title>
        <authorList>
            <person name="Wincker P."/>
        </authorList>
    </citation>
    <scope>NUCLEOTIDE SEQUENCE</scope>
    <source>
        <strain evidence="1">Singapore isolate B</strain>
    </source>
</reference>
<proteinExistence type="predicted"/>
<organism evidence="1">
    <name type="scientific">Blastocystis hominis</name>
    <dbReference type="NCBI Taxonomy" id="12968"/>
    <lineage>
        <taxon>Eukaryota</taxon>
        <taxon>Sar</taxon>
        <taxon>Stramenopiles</taxon>
        <taxon>Bigyra</taxon>
        <taxon>Opalozoa</taxon>
        <taxon>Opalinata</taxon>
        <taxon>Blastocystidae</taxon>
        <taxon>Blastocystis</taxon>
    </lineage>
</organism>
<dbReference type="EMBL" id="FN668672">
    <property type="protein sequence ID" value="CBK23879.2"/>
    <property type="molecule type" value="Genomic_DNA"/>
</dbReference>
<dbReference type="AlphaFoldDB" id="D8M740"/>
<dbReference type="Proteomes" id="UP000008312">
    <property type="component" value="Unassembled WGS sequence"/>
</dbReference>
<protein>
    <submittedName>
        <fullName evidence="1">Uncharacterized protein</fullName>
    </submittedName>
</protein>
<evidence type="ECO:0000313" key="2">
    <source>
        <dbReference type="Proteomes" id="UP000008312"/>
    </source>
</evidence>
<dbReference type="OrthoDB" id="2161379at2759"/>
<accession>D8M740</accession>
<gene>
    <name evidence="1" type="ORF">GSBLH_T00003690001</name>
</gene>